<evidence type="ECO:0000313" key="2">
    <source>
        <dbReference type="EMBL" id="KAF2022344.1"/>
    </source>
</evidence>
<gene>
    <name evidence="2" type="ORF">BU24DRAFT_417993</name>
</gene>
<evidence type="ECO:0000313" key="3">
    <source>
        <dbReference type="Proteomes" id="UP000799778"/>
    </source>
</evidence>
<dbReference type="Gene3D" id="3.30.70.100">
    <property type="match status" value="1"/>
</dbReference>
<dbReference type="Proteomes" id="UP000799778">
    <property type="component" value="Unassembled WGS sequence"/>
</dbReference>
<sequence>MPGIVVIAQLTTAGGEARQSVIDALSKVSAFSRDHEPGVVRYAIAVPRDATDEAAVWVVEEYTSQAAFDQHMGSKPVTDLIAYFTANPALFAGETKVAMTEPSSTFTRPEISNTEDPHFVYAAIDYKEGERDEALEGWKTVTSETQKNEPETLSYSILKDKGNSVTINTLEVYASEAYFKQVHVPSNAVKENRQKYGDEIRTSMKWAILKKVAGYLYKEKPSSNL</sequence>
<dbReference type="PANTHER" id="PTHR40624">
    <property type="entry name" value="BIOSYNTHESIS MONOOXYGENASE, PUTATIVE (AFU_ORTHOLOGUE AFUA_1G12025)-RELATED"/>
    <property type="match status" value="1"/>
</dbReference>
<accession>A0A6A5YCK0</accession>
<organism evidence="2 3">
    <name type="scientific">Aaosphaeria arxii CBS 175.79</name>
    <dbReference type="NCBI Taxonomy" id="1450172"/>
    <lineage>
        <taxon>Eukaryota</taxon>
        <taxon>Fungi</taxon>
        <taxon>Dikarya</taxon>
        <taxon>Ascomycota</taxon>
        <taxon>Pezizomycotina</taxon>
        <taxon>Dothideomycetes</taxon>
        <taxon>Pleosporomycetidae</taxon>
        <taxon>Pleosporales</taxon>
        <taxon>Pleosporales incertae sedis</taxon>
        <taxon>Aaosphaeria</taxon>
    </lineage>
</organism>
<dbReference type="OrthoDB" id="4520428at2759"/>
<reference evidence="2" key="1">
    <citation type="journal article" date="2020" name="Stud. Mycol.">
        <title>101 Dothideomycetes genomes: a test case for predicting lifestyles and emergence of pathogens.</title>
        <authorList>
            <person name="Haridas S."/>
            <person name="Albert R."/>
            <person name="Binder M."/>
            <person name="Bloem J."/>
            <person name="Labutti K."/>
            <person name="Salamov A."/>
            <person name="Andreopoulos B."/>
            <person name="Baker S."/>
            <person name="Barry K."/>
            <person name="Bills G."/>
            <person name="Bluhm B."/>
            <person name="Cannon C."/>
            <person name="Castanera R."/>
            <person name="Culley D."/>
            <person name="Daum C."/>
            <person name="Ezra D."/>
            <person name="Gonzalez J."/>
            <person name="Henrissat B."/>
            <person name="Kuo A."/>
            <person name="Liang C."/>
            <person name="Lipzen A."/>
            <person name="Lutzoni F."/>
            <person name="Magnuson J."/>
            <person name="Mondo S."/>
            <person name="Nolan M."/>
            <person name="Ohm R."/>
            <person name="Pangilinan J."/>
            <person name="Park H.-J."/>
            <person name="Ramirez L."/>
            <person name="Alfaro M."/>
            <person name="Sun H."/>
            <person name="Tritt A."/>
            <person name="Yoshinaga Y."/>
            <person name="Zwiers L.-H."/>
            <person name="Turgeon B."/>
            <person name="Goodwin S."/>
            <person name="Spatafora J."/>
            <person name="Crous P."/>
            <person name="Grigoriev I."/>
        </authorList>
    </citation>
    <scope>NUCLEOTIDE SEQUENCE</scope>
    <source>
        <strain evidence="2">CBS 175.79</strain>
    </source>
</reference>
<dbReference type="RefSeq" id="XP_033390683.1">
    <property type="nucleotide sequence ID" value="XM_033526863.1"/>
</dbReference>
<dbReference type="AlphaFoldDB" id="A0A6A5YCK0"/>
<proteinExistence type="predicted"/>
<dbReference type="GeneID" id="54284260"/>
<dbReference type="InterPro" id="IPR007138">
    <property type="entry name" value="ABM_dom"/>
</dbReference>
<protein>
    <recommendedName>
        <fullName evidence="1">ABM domain-containing protein</fullName>
    </recommendedName>
</protein>
<feature type="domain" description="ABM" evidence="1">
    <location>
        <begin position="118"/>
        <end position="209"/>
    </location>
</feature>
<dbReference type="EMBL" id="ML978066">
    <property type="protein sequence ID" value="KAF2022344.1"/>
    <property type="molecule type" value="Genomic_DNA"/>
</dbReference>
<dbReference type="PROSITE" id="PS51725">
    <property type="entry name" value="ABM"/>
    <property type="match status" value="2"/>
</dbReference>
<dbReference type="InterPro" id="IPR011008">
    <property type="entry name" value="Dimeric_a/b-barrel"/>
</dbReference>
<dbReference type="PANTHER" id="PTHR40624:SF1">
    <property type="entry name" value="BIOSYNTHESIS MONOOXYGENASE, PUTATIVE (AFU_ORTHOLOGUE AFUA_1G12025)-RELATED"/>
    <property type="match status" value="1"/>
</dbReference>
<dbReference type="SUPFAM" id="SSF54909">
    <property type="entry name" value="Dimeric alpha+beta barrel"/>
    <property type="match status" value="2"/>
</dbReference>
<keyword evidence="3" id="KW-1185">Reference proteome</keyword>
<dbReference type="Pfam" id="PF03992">
    <property type="entry name" value="ABM"/>
    <property type="match status" value="2"/>
</dbReference>
<feature type="domain" description="ABM" evidence="1">
    <location>
        <begin position="4"/>
        <end position="99"/>
    </location>
</feature>
<evidence type="ECO:0000259" key="1">
    <source>
        <dbReference type="PROSITE" id="PS51725"/>
    </source>
</evidence>
<name>A0A6A5YCK0_9PLEO</name>